<organism evidence="2">
    <name type="scientific">Spironucleus salmonicida</name>
    <dbReference type="NCBI Taxonomy" id="348837"/>
    <lineage>
        <taxon>Eukaryota</taxon>
        <taxon>Metamonada</taxon>
        <taxon>Diplomonadida</taxon>
        <taxon>Hexamitidae</taxon>
        <taxon>Hexamitinae</taxon>
        <taxon>Spironucleus</taxon>
    </lineage>
</organism>
<gene>
    <name evidence="2" type="ORF">SS50377_14982</name>
    <name evidence="3" type="ORF">SS50377_25419</name>
</gene>
<dbReference type="EMBL" id="KI546101">
    <property type="protein sequence ID" value="EST44964.1"/>
    <property type="molecule type" value="Genomic_DNA"/>
</dbReference>
<keyword evidence="1" id="KW-0812">Transmembrane</keyword>
<keyword evidence="1" id="KW-1133">Transmembrane helix</keyword>
<evidence type="ECO:0000256" key="1">
    <source>
        <dbReference type="SAM" id="Phobius"/>
    </source>
</evidence>
<dbReference type="EMBL" id="AUWU02000005">
    <property type="protein sequence ID" value="KAH0573299.1"/>
    <property type="molecule type" value="Genomic_DNA"/>
</dbReference>
<keyword evidence="1" id="KW-0472">Membrane</keyword>
<feature type="transmembrane region" description="Helical" evidence="1">
    <location>
        <begin position="78"/>
        <end position="102"/>
    </location>
</feature>
<sequence>MTNICKAFNGSYEYCQNISCYSNGCAVFTGRGQCNSVCRNSCQNGQYVVCINNKDTGCTLQDLAGQRQGSYACIAPLIPIWAIVLIVLISCIITAIGLFFLFRHLRKQKQLDKITLQNERRQNRLKMLQQAQQFDETHILEKIEDIDDGPLMLVGRGSGVF</sequence>
<dbReference type="Proteomes" id="UP000018208">
    <property type="component" value="Unassembled WGS sequence"/>
</dbReference>
<proteinExistence type="predicted"/>
<evidence type="ECO:0000313" key="3">
    <source>
        <dbReference type="EMBL" id="KAH0573299.1"/>
    </source>
</evidence>
<accession>V6LVW7</accession>
<reference evidence="2 3" key="1">
    <citation type="journal article" date="2014" name="PLoS Genet.">
        <title>The Genome of Spironucleus salmonicida Highlights a Fish Pathogen Adapted to Fluctuating Environments.</title>
        <authorList>
            <person name="Xu F."/>
            <person name="Jerlstrom-Hultqvist J."/>
            <person name="Einarsson E."/>
            <person name="Astvaldsson A."/>
            <person name="Svard S.G."/>
            <person name="Andersson J.O."/>
        </authorList>
    </citation>
    <scope>NUCLEOTIDE SEQUENCE</scope>
    <source>
        <strain evidence="3">ATCC 50377</strain>
    </source>
</reference>
<evidence type="ECO:0000313" key="2">
    <source>
        <dbReference type="EMBL" id="EST44964.1"/>
    </source>
</evidence>
<dbReference type="VEuPathDB" id="GiardiaDB:SS50377_25419"/>
<reference evidence="3" key="2">
    <citation type="submission" date="2020-12" db="EMBL/GenBank/DDBJ databases">
        <title>New Spironucleus salmonicida genome in near-complete chromosomes.</title>
        <authorList>
            <person name="Xu F."/>
            <person name="Kurt Z."/>
            <person name="Jimenez-Gonzalez A."/>
            <person name="Astvaldsson A."/>
            <person name="Andersson J.O."/>
            <person name="Svard S.G."/>
        </authorList>
    </citation>
    <scope>NUCLEOTIDE SEQUENCE</scope>
    <source>
        <strain evidence="3">ATCC 50377</strain>
    </source>
</reference>
<name>V6LVW7_9EUKA</name>
<dbReference type="AlphaFoldDB" id="V6LVW7"/>
<keyword evidence="4" id="KW-1185">Reference proteome</keyword>
<evidence type="ECO:0000313" key="4">
    <source>
        <dbReference type="Proteomes" id="UP000018208"/>
    </source>
</evidence>
<protein>
    <submittedName>
        <fullName evidence="2">Uncharacterized protein</fullName>
    </submittedName>
</protein>